<organism evidence="1 2">
    <name type="scientific">Brevundimonas albigilva</name>
    <dbReference type="NCBI Taxonomy" id="1312364"/>
    <lineage>
        <taxon>Bacteria</taxon>
        <taxon>Pseudomonadati</taxon>
        <taxon>Pseudomonadota</taxon>
        <taxon>Alphaproteobacteria</taxon>
        <taxon>Caulobacterales</taxon>
        <taxon>Caulobacteraceae</taxon>
        <taxon>Brevundimonas</taxon>
    </lineage>
</organism>
<dbReference type="RefSeq" id="WP_249750720.1">
    <property type="nucleotide sequence ID" value="NZ_CP097298.1"/>
</dbReference>
<dbReference type="EMBL" id="CP097649">
    <property type="protein sequence ID" value="URI16603.1"/>
    <property type="molecule type" value="Genomic_DNA"/>
</dbReference>
<name>A0ABY4SQT3_9CAUL</name>
<proteinExistence type="predicted"/>
<gene>
    <name evidence="1" type="ORF">M8231_06410</name>
</gene>
<accession>A0ABY4SQT3</accession>
<protein>
    <submittedName>
        <fullName evidence="1">Uncharacterized protein</fullName>
    </submittedName>
</protein>
<reference evidence="1" key="1">
    <citation type="submission" date="2022-05" db="EMBL/GenBank/DDBJ databases">
        <title>Brevundimonas albigilva TT17 genome sequence.</title>
        <authorList>
            <person name="Lee K."/>
            <person name="Son H."/>
        </authorList>
    </citation>
    <scope>NUCLEOTIDE SEQUENCE</scope>
    <source>
        <strain evidence="1">TT17</strain>
    </source>
</reference>
<evidence type="ECO:0000313" key="2">
    <source>
        <dbReference type="Proteomes" id="UP001055429"/>
    </source>
</evidence>
<dbReference type="Proteomes" id="UP001055429">
    <property type="component" value="Chromosome"/>
</dbReference>
<sequence length="229" mass="24556">MPRGQGQAIVKYERMEAQTAFDPAGIEQPLQALRRDDALALHAEYGVADRLSVQLKAEVQSGEDAFVDYEGRGPIELGLTWQVHRGAAGAVSAYVGYAQAGVGRNAGYAPPGVGEHDWEARVAAGRSWGPARGLDGVFVEAQAARRLRDQLPDETRLDATAGARFAGRWMALAQAYGGAADAGARWLSVEASLVRDAGDWSLQAGWRRTVAGRETPISSGPIVAVWRRF</sequence>
<evidence type="ECO:0000313" key="1">
    <source>
        <dbReference type="EMBL" id="URI16603.1"/>
    </source>
</evidence>
<keyword evidence="2" id="KW-1185">Reference proteome</keyword>